<dbReference type="CDD" id="cd18552">
    <property type="entry name" value="ABC_6TM_MsbA_like"/>
    <property type="match status" value="1"/>
</dbReference>
<accession>A0A1C0B5E2</accession>
<evidence type="ECO:0000256" key="6">
    <source>
        <dbReference type="ARBA" id="ARBA00023136"/>
    </source>
</evidence>
<dbReference type="PROSITE" id="PS00211">
    <property type="entry name" value="ABC_TRANSPORTER_1"/>
    <property type="match status" value="1"/>
</dbReference>
<organism evidence="10 11">
    <name type="scientific">Aliarcobacter thereius</name>
    <dbReference type="NCBI Taxonomy" id="544718"/>
    <lineage>
        <taxon>Bacteria</taxon>
        <taxon>Pseudomonadati</taxon>
        <taxon>Campylobacterota</taxon>
        <taxon>Epsilonproteobacteria</taxon>
        <taxon>Campylobacterales</taxon>
        <taxon>Arcobacteraceae</taxon>
        <taxon>Aliarcobacter</taxon>
    </lineage>
</organism>
<dbReference type="PATRIC" id="fig|544718.43.peg.1599"/>
<dbReference type="AlphaFoldDB" id="A0A1C0B5E2"/>
<keyword evidence="6 7" id="KW-0472">Membrane</keyword>
<evidence type="ECO:0000256" key="2">
    <source>
        <dbReference type="ARBA" id="ARBA00022692"/>
    </source>
</evidence>
<evidence type="ECO:0000256" key="7">
    <source>
        <dbReference type="SAM" id="Phobius"/>
    </source>
</evidence>
<evidence type="ECO:0000256" key="1">
    <source>
        <dbReference type="ARBA" id="ARBA00004651"/>
    </source>
</evidence>
<dbReference type="GO" id="GO:0005886">
    <property type="term" value="C:plasma membrane"/>
    <property type="evidence" value="ECO:0007669"/>
    <property type="project" value="UniProtKB-SubCell"/>
</dbReference>
<evidence type="ECO:0000259" key="9">
    <source>
        <dbReference type="PROSITE" id="PS50929"/>
    </source>
</evidence>
<dbReference type="InterPro" id="IPR039421">
    <property type="entry name" value="Type_1_exporter"/>
</dbReference>
<dbReference type="PROSITE" id="PS50893">
    <property type="entry name" value="ABC_TRANSPORTER_2"/>
    <property type="match status" value="1"/>
</dbReference>
<feature type="transmembrane region" description="Helical" evidence="7">
    <location>
        <begin position="249"/>
        <end position="267"/>
    </location>
</feature>
<dbReference type="GO" id="GO:0016887">
    <property type="term" value="F:ATP hydrolysis activity"/>
    <property type="evidence" value="ECO:0007669"/>
    <property type="project" value="InterPro"/>
</dbReference>
<dbReference type="PANTHER" id="PTHR43394:SF1">
    <property type="entry name" value="ATP-BINDING CASSETTE SUB-FAMILY B MEMBER 10, MITOCHONDRIAL"/>
    <property type="match status" value="1"/>
</dbReference>
<sequence length="569" mass="63737">MKNFFKQYAPFYKNYILEIIFGIIGIILVAAATAGTAYAIQPLLDDIFINKDIEMLYIMPVIIILLYVAKGFGGYLQAYFVSFIGQDITRIVRDGLFGHILKLDYIFFQKIHSGELVSRIINDINRIQRAVSNSLAELIREALTIFALVALVIYRSPELAFYGLVVLPLAFYPLALLAKKMKKLSFKSQESNSDITASLNESFNNIEIIKANSSEDLEKKKFTMLNMIFFKYNMKAVKTNELTSPVMEILGSLAFATVVLVGGMKVINAELTTGEFSSFIAALFMLYTPIKRISKLYNSMQDAIAANERIMDMFKIKAKIIGGKQEILKDIKNINFSNVSLFYDDFEALKKINLEANKGEIVALVGDSGGGKSSFINLIPRFYDTSSGKISINNLDIKEFNLKTLRENISIVTQRVYIFNDSIASNVSYGQELDEVKVVESLKKAHAYDFVMSMKKGIHTTLDEAGTNLSGGQRQRIAIARALYKDPKILILDEATSALDNASEEIVSKVIEEVSSDKITFVIAHRLSTIKNATKIAVFKNGEIISIGKYDELLESCEEFKRLHNSANI</sequence>
<dbReference type="Pfam" id="PF00664">
    <property type="entry name" value="ABC_membrane"/>
    <property type="match status" value="1"/>
</dbReference>
<feature type="transmembrane region" description="Helical" evidence="7">
    <location>
        <begin position="135"/>
        <end position="154"/>
    </location>
</feature>
<keyword evidence="2 7" id="KW-0812">Transmembrane</keyword>
<evidence type="ECO:0000256" key="4">
    <source>
        <dbReference type="ARBA" id="ARBA00022840"/>
    </source>
</evidence>
<dbReference type="GO" id="GO:0005524">
    <property type="term" value="F:ATP binding"/>
    <property type="evidence" value="ECO:0007669"/>
    <property type="project" value="UniProtKB-KW"/>
</dbReference>
<dbReference type="InterPro" id="IPR003593">
    <property type="entry name" value="AAA+_ATPase"/>
</dbReference>
<gene>
    <name evidence="10" type="primary">msbA</name>
    <name evidence="10" type="ORF">AAX29_01792</name>
</gene>
<keyword evidence="3" id="KW-0547">Nucleotide-binding</keyword>
<dbReference type="EC" id="3.6.3.-" evidence="10"/>
<evidence type="ECO:0000256" key="5">
    <source>
        <dbReference type="ARBA" id="ARBA00022989"/>
    </source>
</evidence>
<dbReference type="Gene3D" id="3.40.50.300">
    <property type="entry name" value="P-loop containing nucleotide triphosphate hydrolases"/>
    <property type="match status" value="1"/>
</dbReference>
<protein>
    <submittedName>
        <fullName evidence="10">Lipid A export ATP-binding/permease protein MsbA</fullName>
        <ecNumber evidence="10">3.6.3.-</ecNumber>
    </submittedName>
</protein>
<dbReference type="Gene3D" id="1.20.1560.10">
    <property type="entry name" value="ABC transporter type 1, transmembrane domain"/>
    <property type="match status" value="1"/>
</dbReference>
<comment type="caution">
    <text evidence="10">The sequence shown here is derived from an EMBL/GenBank/DDBJ whole genome shotgun (WGS) entry which is preliminary data.</text>
</comment>
<name>A0A1C0B5E2_9BACT</name>
<dbReference type="InterPro" id="IPR017871">
    <property type="entry name" value="ABC_transporter-like_CS"/>
</dbReference>
<comment type="subcellular location">
    <subcellularLocation>
        <location evidence="1">Cell membrane</location>
        <topology evidence="1">Multi-pass membrane protein</topology>
    </subcellularLocation>
</comment>
<dbReference type="OrthoDB" id="9760168at2"/>
<dbReference type="PROSITE" id="PS50929">
    <property type="entry name" value="ABC_TM1F"/>
    <property type="match status" value="1"/>
</dbReference>
<feature type="transmembrane region" description="Helical" evidence="7">
    <location>
        <begin position="15"/>
        <end position="40"/>
    </location>
</feature>
<dbReference type="SUPFAM" id="SSF90123">
    <property type="entry name" value="ABC transporter transmembrane region"/>
    <property type="match status" value="1"/>
</dbReference>
<dbReference type="SMART" id="SM00382">
    <property type="entry name" value="AAA"/>
    <property type="match status" value="1"/>
</dbReference>
<feature type="domain" description="ABC transmembrane type-1" evidence="9">
    <location>
        <begin position="20"/>
        <end position="302"/>
    </location>
</feature>
<feature type="transmembrane region" description="Helical" evidence="7">
    <location>
        <begin position="160"/>
        <end position="178"/>
    </location>
</feature>
<dbReference type="InterPro" id="IPR027417">
    <property type="entry name" value="P-loop_NTPase"/>
</dbReference>
<keyword evidence="4 10" id="KW-0067">ATP-binding</keyword>
<keyword evidence="10" id="KW-0378">Hydrolase</keyword>
<dbReference type="EMBL" id="LCUJ01000008">
    <property type="protein sequence ID" value="OCL97936.1"/>
    <property type="molecule type" value="Genomic_DNA"/>
</dbReference>
<dbReference type="InterPro" id="IPR011527">
    <property type="entry name" value="ABC1_TM_dom"/>
</dbReference>
<evidence type="ECO:0000313" key="11">
    <source>
        <dbReference type="Proteomes" id="UP000093281"/>
    </source>
</evidence>
<dbReference type="InterPro" id="IPR003439">
    <property type="entry name" value="ABC_transporter-like_ATP-bd"/>
</dbReference>
<dbReference type="InterPro" id="IPR036640">
    <property type="entry name" value="ABC1_TM_sf"/>
</dbReference>
<dbReference type="Proteomes" id="UP000093281">
    <property type="component" value="Unassembled WGS sequence"/>
</dbReference>
<feature type="transmembrane region" description="Helical" evidence="7">
    <location>
        <begin position="55"/>
        <end position="76"/>
    </location>
</feature>
<feature type="domain" description="ABC transporter" evidence="8">
    <location>
        <begin position="334"/>
        <end position="566"/>
    </location>
</feature>
<evidence type="ECO:0000256" key="3">
    <source>
        <dbReference type="ARBA" id="ARBA00022741"/>
    </source>
</evidence>
<dbReference type="FunFam" id="3.40.50.300:FF:000218">
    <property type="entry name" value="Multidrug ABC transporter ATP-binding protein"/>
    <property type="match status" value="1"/>
</dbReference>
<dbReference type="Pfam" id="PF00005">
    <property type="entry name" value="ABC_tran"/>
    <property type="match status" value="1"/>
</dbReference>
<reference evidence="11" key="1">
    <citation type="submission" date="2015-05" db="EMBL/GenBank/DDBJ databases">
        <authorList>
            <person name="Rovetto F."/>
            <person name="Cocolin L."/>
            <person name="Illeghems K."/>
            <person name="Van Nieuwerburgh F."/>
            <person name="Houf K."/>
        </authorList>
    </citation>
    <scope>NUCLEOTIDE SEQUENCE [LARGE SCALE GENOMIC DNA]</scope>
    <source>
        <strain evidence="11">DU22</strain>
    </source>
</reference>
<evidence type="ECO:0000313" key="10">
    <source>
        <dbReference type="EMBL" id="OCL97936.1"/>
    </source>
</evidence>
<keyword evidence="5 7" id="KW-1133">Transmembrane helix</keyword>
<dbReference type="RefSeq" id="WP_066184689.1">
    <property type="nucleotide sequence ID" value="NZ_LCUJ01000008.1"/>
</dbReference>
<dbReference type="STRING" id="544718.AAX25_01634"/>
<dbReference type="GO" id="GO:0015421">
    <property type="term" value="F:ABC-type oligopeptide transporter activity"/>
    <property type="evidence" value="ECO:0007669"/>
    <property type="project" value="TreeGrafter"/>
</dbReference>
<proteinExistence type="predicted"/>
<dbReference type="SUPFAM" id="SSF52540">
    <property type="entry name" value="P-loop containing nucleoside triphosphate hydrolases"/>
    <property type="match status" value="1"/>
</dbReference>
<dbReference type="PANTHER" id="PTHR43394">
    <property type="entry name" value="ATP-DEPENDENT PERMEASE MDL1, MITOCHONDRIAL"/>
    <property type="match status" value="1"/>
</dbReference>
<evidence type="ECO:0000259" key="8">
    <source>
        <dbReference type="PROSITE" id="PS50893"/>
    </source>
</evidence>